<organism evidence="2 3">
    <name type="scientific">Paenalcaligenes hermetiae</name>
    <dbReference type="NCBI Taxonomy" id="1157987"/>
    <lineage>
        <taxon>Bacteria</taxon>
        <taxon>Pseudomonadati</taxon>
        <taxon>Pseudomonadota</taxon>
        <taxon>Betaproteobacteria</taxon>
        <taxon>Burkholderiales</taxon>
        <taxon>Alcaligenaceae</taxon>
        <taxon>Paenalcaligenes</taxon>
    </lineage>
</organism>
<protein>
    <recommendedName>
        <fullName evidence="1">AB hydrolase-1 domain-containing protein</fullName>
    </recommendedName>
</protein>
<reference evidence="3" key="1">
    <citation type="journal article" date="2019" name="Int. J. Syst. Evol. Microbiol.">
        <title>The Global Catalogue of Microorganisms (GCM) 10K type strain sequencing project: providing services to taxonomists for standard genome sequencing and annotation.</title>
        <authorList>
            <consortium name="The Broad Institute Genomics Platform"/>
            <consortium name="The Broad Institute Genome Sequencing Center for Infectious Disease"/>
            <person name="Wu L."/>
            <person name="Ma J."/>
        </authorList>
    </citation>
    <scope>NUCLEOTIDE SEQUENCE [LARGE SCALE GENOMIC DNA]</scope>
    <source>
        <strain evidence="3">JCM 18423</strain>
    </source>
</reference>
<dbReference type="Proteomes" id="UP001500227">
    <property type="component" value="Unassembled WGS sequence"/>
</dbReference>
<dbReference type="SUPFAM" id="SSF53474">
    <property type="entry name" value="alpha/beta-Hydrolases"/>
    <property type="match status" value="1"/>
</dbReference>
<proteinExistence type="predicted"/>
<feature type="domain" description="AB hydrolase-1" evidence="1">
    <location>
        <begin position="44"/>
        <end position="218"/>
    </location>
</feature>
<gene>
    <name evidence="2" type="ORF">GCM10023337_20980</name>
</gene>
<dbReference type="Gene3D" id="3.40.50.1820">
    <property type="entry name" value="alpha/beta hydrolase"/>
    <property type="match status" value="1"/>
</dbReference>
<sequence length="224" mass="25666">METSVMTPIYLLNGWGMNQHVLTPLQQALELPEQQLLCMRDYIAKDLAHSLQHLRARIPPQSIVIGWSLGVMLALQLALSHPLRAVITLGNECARILRPGGYFLFSSVLEGSLYELKNSWAQVDDAQHVNHFRTASAYTQLCQASPLVIQHLHAQEYVYFYDHLRQLRHELKQLGANHLHAGRRPHLAAKDRLQRLQAAYDTYRRPQGLPATWHIIHLLLRKPS</sequence>
<comment type="caution">
    <text evidence="2">The sequence shown here is derived from an EMBL/GenBank/DDBJ whole genome shotgun (WGS) entry which is preliminary data.</text>
</comment>
<keyword evidence="3" id="KW-1185">Reference proteome</keyword>
<evidence type="ECO:0000313" key="2">
    <source>
        <dbReference type="EMBL" id="GAA5092918.1"/>
    </source>
</evidence>
<evidence type="ECO:0000313" key="3">
    <source>
        <dbReference type="Proteomes" id="UP001500227"/>
    </source>
</evidence>
<name>A0ABP9MCJ7_9BURK</name>
<dbReference type="EMBL" id="BAABKD010000011">
    <property type="protein sequence ID" value="GAA5092918.1"/>
    <property type="molecule type" value="Genomic_DNA"/>
</dbReference>
<evidence type="ECO:0000259" key="1">
    <source>
        <dbReference type="Pfam" id="PF12697"/>
    </source>
</evidence>
<dbReference type="SUPFAM" id="SSF53335">
    <property type="entry name" value="S-adenosyl-L-methionine-dependent methyltransferases"/>
    <property type="match status" value="1"/>
</dbReference>
<accession>A0ABP9MCJ7</accession>
<dbReference type="InterPro" id="IPR029063">
    <property type="entry name" value="SAM-dependent_MTases_sf"/>
</dbReference>
<dbReference type="InterPro" id="IPR000073">
    <property type="entry name" value="AB_hydrolase_1"/>
</dbReference>
<dbReference type="Pfam" id="PF12697">
    <property type="entry name" value="Abhydrolase_6"/>
    <property type="match status" value="1"/>
</dbReference>
<dbReference type="InterPro" id="IPR029058">
    <property type="entry name" value="AB_hydrolase_fold"/>
</dbReference>